<evidence type="ECO:0000313" key="2">
    <source>
        <dbReference type="EMBL" id="KAI6661611.1"/>
    </source>
</evidence>
<comment type="caution">
    <text evidence="2">The sequence shown here is derived from an EMBL/GenBank/DDBJ whole genome shotgun (WGS) entry which is preliminary data.</text>
</comment>
<name>A0AAV7KJK1_9METZ</name>
<dbReference type="Pfam" id="PF03676">
    <property type="entry name" value="PHAF1"/>
    <property type="match status" value="1"/>
</dbReference>
<sequence>MSSEILIQQGTGIGPFKLGQSFRDVTNLSKEFRVVNHPSSIEYSDSHPFHQHLLLRSYLTIFECHYELLLAFEPYLQNLHFMKLSLQEKDQNLVIQYSKESDVIRIGGEKQDGYKSMENLSQFLKTFKKKRFTIQDISEKQMKFLEIFGEDENSTKYLFYNENEDDEFHSLSSVQTDTLSTVTSEIPRVDTLQYKLKSVIIVSDTYSTQTHLEPSRNLTPIFPVYKYNSTHNYIYFTLRNRTHIIYCSCTSQEVLTNLGTPTTKYYTKSLHRPAAYFYNYKALGIDIMFSCNTHKVSMIVLHNNLPGHAHFNEYTRAFFTVSHIIDEDEYLDISSHTNWHSLSMEIPTLGELPSVVVSRQRNANSLYPFPPTSLVCLSKCCLLEIHNNGYISNVFISTNFSNSRLIDSYTHKLLNILKQTQTSQKSVSSPEEDSLTVSPFIDETPVLFDAEFSTKSNTVKYAYKKLPDLEEDYALYSYNPYLEPQPIPFKQQNTQQTIRTNYILKRIEASSKTARVKNRVKFDDIEYIPPCMQQAIMKKTKVKDETLKVSNIQDNGIETNGQIPLLDVAKENDDILDSDINYFHQDIDTFQTNGYVSRRSPTISEVTEATPYSTVTSDSTMYSLKSNFVQNNSYVEMSNGFGINPQLSLQSTVSNKSTKLDLSSQPIEFQILIENATEDEIDFRNILKGHDHIYPSLTQRLAIYSKILPFWSSGKSQQALDVLSSHPTQLSKSDPQFYSHIIKLFLTKEFNWTIKTSQTLLDSLLDWINIKSPNYQLETSYHVIQLIIKRFRVRLIGNEPTNKALKEQFANFLATLYHVYQRLETIINDIDAKSLPRDILKMITDCHHDLRLFKSKFPAS</sequence>
<dbReference type="InterPro" id="IPR005373">
    <property type="entry name" value="PHAF1"/>
</dbReference>
<evidence type="ECO:0000313" key="3">
    <source>
        <dbReference type="Proteomes" id="UP001165289"/>
    </source>
</evidence>
<evidence type="ECO:0000256" key="1">
    <source>
        <dbReference type="ARBA" id="ARBA00024339"/>
    </source>
</evidence>
<gene>
    <name evidence="2" type="ORF">LOD99_13484</name>
</gene>
<dbReference type="EMBL" id="JAKMXF010000011">
    <property type="protein sequence ID" value="KAI6661611.1"/>
    <property type="molecule type" value="Genomic_DNA"/>
</dbReference>
<protein>
    <submittedName>
        <fullName evidence="2">Uncharacterized protein</fullName>
    </submittedName>
</protein>
<comment type="similarity">
    <text evidence="1">Belongs to the PHAF1 family.</text>
</comment>
<reference evidence="2 3" key="1">
    <citation type="journal article" date="2023" name="BMC Biol.">
        <title>The compact genome of the sponge Oopsacas minuta (Hexactinellida) is lacking key metazoan core genes.</title>
        <authorList>
            <person name="Santini S."/>
            <person name="Schenkelaars Q."/>
            <person name="Jourda C."/>
            <person name="Duchesne M."/>
            <person name="Belahbib H."/>
            <person name="Rocher C."/>
            <person name="Selva M."/>
            <person name="Riesgo A."/>
            <person name="Vervoort M."/>
            <person name="Leys S.P."/>
            <person name="Kodjabachian L."/>
            <person name="Le Bivic A."/>
            <person name="Borchiellini C."/>
            <person name="Claverie J.M."/>
            <person name="Renard E."/>
        </authorList>
    </citation>
    <scope>NUCLEOTIDE SEQUENCE [LARGE SCALE GENOMIC DNA]</scope>
    <source>
        <strain evidence="2">SPO-2</strain>
    </source>
</reference>
<proteinExistence type="inferred from homology"/>
<dbReference type="PANTHER" id="PTHR13465:SF2">
    <property type="entry name" value="PHAGOSOME ASSEMBLY FACTOR 1"/>
    <property type="match status" value="1"/>
</dbReference>
<dbReference type="Proteomes" id="UP001165289">
    <property type="component" value="Unassembled WGS sequence"/>
</dbReference>
<dbReference type="AlphaFoldDB" id="A0AAV7KJK1"/>
<dbReference type="PANTHER" id="PTHR13465">
    <property type="entry name" value="UPF0183 PROTEIN"/>
    <property type="match status" value="1"/>
</dbReference>
<organism evidence="2 3">
    <name type="scientific">Oopsacas minuta</name>
    <dbReference type="NCBI Taxonomy" id="111878"/>
    <lineage>
        <taxon>Eukaryota</taxon>
        <taxon>Metazoa</taxon>
        <taxon>Porifera</taxon>
        <taxon>Hexactinellida</taxon>
        <taxon>Hexasterophora</taxon>
        <taxon>Lyssacinosida</taxon>
        <taxon>Leucopsacidae</taxon>
        <taxon>Oopsacas</taxon>
    </lineage>
</organism>
<keyword evidence="3" id="KW-1185">Reference proteome</keyword>
<dbReference type="InterPro" id="IPR039156">
    <property type="entry name" value="PHAF1/BROMI"/>
</dbReference>
<accession>A0AAV7KJK1</accession>